<evidence type="ECO:0000256" key="1">
    <source>
        <dbReference type="ARBA" id="ARBA00001917"/>
    </source>
</evidence>
<comment type="similarity">
    <text evidence="2">Belongs to the nitroreductase family.</text>
</comment>
<evidence type="ECO:0000256" key="3">
    <source>
        <dbReference type="ARBA" id="ARBA00022630"/>
    </source>
</evidence>
<comment type="cofactor">
    <cofactor evidence="1">
        <name>FMN</name>
        <dbReference type="ChEBI" id="CHEBI:58210"/>
    </cofactor>
</comment>
<name>A0ABM5N3A8_EMTOG</name>
<sequence length="210" mass="23812">MSLIDNMQWRYATKKMNGEKVSQEKLDIILKAASLAPTSSGLQPFEIFVISNKELLSQIQPIAFGQSQIVDCSHLLVFAAWDNYTEERVNQRFDFMNSERGLPLSTTDAYKSNLLGMYLPRDPQVNFEHTARQSYIAMTAALLAAAEEKVDATPMEGFNPVALDELLNLKEKGLRSTVLLPLGYRDEANDWLVNLKKVRIPNESLFTFIY</sequence>
<dbReference type="Pfam" id="PF00881">
    <property type="entry name" value="Nitroreductase"/>
    <property type="match status" value="1"/>
</dbReference>
<accession>A0ABM5N3A8</accession>
<evidence type="ECO:0000313" key="7">
    <source>
        <dbReference type="EMBL" id="AFK03885.1"/>
    </source>
</evidence>
<evidence type="ECO:0000256" key="4">
    <source>
        <dbReference type="ARBA" id="ARBA00022643"/>
    </source>
</evidence>
<organism evidence="7 8">
    <name type="scientific">Emticicia oligotrophica (strain DSM 17448 / CIP 109782 / MTCC 6937 / GPTSA100-15)</name>
    <dbReference type="NCBI Taxonomy" id="929562"/>
    <lineage>
        <taxon>Bacteria</taxon>
        <taxon>Pseudomonadati</taxon>
        <taxon>Bacteroidota</taxon>
        <taxon>Cytophagia</taxon>
        <taxon>Cytophagales</taxon>
        <taxon>Leadbetterellaceae</taxon>
        <taxon>Emticicia</taxon>
    </lineage>
</organism>
<dbReference type="PANTHER" id="PTHR43673">
    <property type="entry name" value="NAD(P)H NITROREDUCTASE YDGI-RELATED"/>
    <property type="match status" value="1"/>
</dbReference>
<dbReference type="Proteomes" id="UP000002875">
    <property type="component" value="Chromosome"/>
</dbReference>
<dbReference type="SUPFAM" id="SSF55469">
    <property type="entry name" value="FMN-dependent nitroreductase-like"/>
    <property type="match status" value="1"/>
</dbReference>
<evidence type="ECO:0000313" key="8">
    <source>
        <dbReference type="Proteomes" id="UP000002875"/>
    </source>
</evidence>
<dbReference type="InterPro" id="IPR029479">
    <property type="entry name" value="Nitroreductase"/>
</dbReference>
<keyword evidence="5" id="KW-0560">Oxidoreductase</keyword>
<evidence type="ECO:0000256" key="5">
    <source>
        <dbReference type="ARBA" id="ARBA00023002"/>
    </source>
</evidence>
<keyword evidence="4" id="KW-0288">FMN</keyword>
<evidence type="ECO:0000259" key="6">
    <source>
        <dbReference type="Pfam" id="PF00881"/>
    </source>
</evidence>
<keyword evidence="8" id="KW-1185">Reference proteome</keyword>
<feature type="domain" description="Nitroreductase" evidence="6">
    <location>
        <begin position="8"/>
        <end position="184"/>
    </location>
</feature>
<proteinExistence type="inferred from homology"/>
<keyword evidence="3" id="KW-0285">Flavoprotein</keyword>
<dbReference type="RefSeq" id="WP_015029581.1">
    <property type="nucleotide sequence ID" value="NC_018748.1"/>
</dbReference>
<dbReference type="InterPro" id="IPR000415">
    <property type="entry name" value="Nitroreductase-like"/>
</dbReference>
<protein>
    <submittedName>
        <fullName evidence="7">Nitroreductase</fullName>
    </submittedName>
</protein>
<gene>
    <name evidence="7" type="ordered locus">Emtol_2749</name>
</gene>
<dbReference type="Gene3D" id="3.40.109.10">
    <property type="entry name" value="NADH Oxidase"/>
    <property type="match status" value="1"/>
</dbReference>
<reference evidence="7 8" key="1">
    <citation type="submission" date="2011-07" db="EMBL/GenBank/DDBJ databases">
        <title>The complete genome of chromosome of Emticicia oligotrophica DSM 17448.</title>
        <authorList>
            <consortium name="US DOE Joint Genome Institute (JGI-PGF)"/>
            <person name="Lucas S."/>
            <person name="Han J."/>
            <person name="Lapidus A."/>
            <person name="Bruce D."/>
            <person name="Goodwin L."/>
            <person name="Pitluck S."/>
            <person name="Peters L."/>
            <person name="Kyrpides N."/>
            <person name="Mavromatis K."/>
            <person name="Ivanova N."/>
            <person name="Ovchinnikova G."/>
            <person name="Teshima H."/>
            <person name="Detter J.C."/>
            <person name="Tapia R."/>
            <person name="Han C."/>
            <person name="Land M."/>
            <person name="Hauser L."/>
            <person name="Markowitz V."/>
            <person name="Cheng J.-F."/>
            <person name="Hugenholtz P."/>
            <person name="Woyke T."/>
            <person name="Wu D."/>
            <person name="Tindall B."/>
            <person name="Pomrenke H."/>
            <person name="Brambilla E."/>
            <person name="Klenk H.-P."/>
            <person name="Eisen J.A."/>
        </authorList>
    </citation>
    <scope>NUCLEOTIDE SEQUENCE [LARGE SCALE GENOMIC DNA]</scope>
    <source>
        <strain evidence="7 8">DSM 17448</strain>
    </source>
</reference>
<dbReference type="EMBL" id="CP002961">
    <property type="protein sequence ID" value="AFK03885.1"/>
    <property type="molecule type" value="Genomic_DNA"/>
</dbReference>
<dbReference type="PANTHER" id="PTHR43673:SF2">
    <property type="entry name" value="NITROREDUCTASE"/>
    <property type="match status" value="1"/>
</dbReference>
<evidence type="ECO:0000256" key="2">
    <source>
        <dbReference type="ARBA" id="ARBA00007118"/>
    </source>
</evidence>